<dbReference type="Proteomes" id="UP000396788">
    <property type="component" value="Unassembled WGS sequence"/>
</dbReference>
<organism evidence="2 3">
    <name type="scientific">Pandoraea cepalis</name>
    <dbReference type="NCBI Taxonomy" id="2508294"/>
    <lineage>
        <taxon>Bacteria</taxon>
        <taxon>Pseudomonadati</taxon>
        <taxon>Pseudomonadota</taxon>
        <taxon>Betaproteobacteria</taxon>
        <taxon>Burkholderiales</taxon>
        <taxon>Burkholderiaceae</taxon>
        <taxon>Pandoraea</taxon>
    </lineage>
</organism>
<name>A0A5E4Y8S3_9BURK</name>
<reference evidence="2 3" key="1">
    <citation type="submission" date="2019-08" db="EMBL/GenBank/DDBJ databases">
        <authorList>
            <person name="Peeters C."/>
        </authorList>
    </citation>
    <scope>NUCLEOTIDE SEQUENCE [LARGE SCALE GENOMIC DNA]</scope>
    <source>
        <strain evidence="2 3">LMG 31107</strain>
    </source>
</reference>
<feature type="compositionally biased region" description="Basic and acidic residues" evidence="1">
    <location>
        <begin position="1"/>
        <end position="10"/>
    </location>
</feature>
<protein>
    <submittedName>
        <fullName evidence="2">Uncharacterized protein</fullName>
    </submittedName>
</protein>
<dbReference type="EMBL" id="CABPRY010000016">
    <property type="protein sequence ID" value="VVE45201.1"/>
    <property type="molecule type" value="Genomic_DNA"/>
</dbReference>
<gene>
    <name evidence="2" type="ORF">PCE31107_04374</name>
</gene>
<evidence type="ECO:0000256" key="1">
    <source>
        <dbReference type="SAM" id="MobiDB-lite"/>
    </source>
</evidence>
<proteinExistence type="predicted"/>
<evidence type="ECO:0000313" key="3">
    <source>
        <dbReference type="Proteomes" id="UP000396788"/>
    </source>
</evidence>
<sequence length="90" mass="9904">MTLRMGERGPWRGPSAPRVPCRSSDLSRTTAFLAQGAFCVLRDSFSSLQKLLMRRADPYAARTAGDGGELWSAYPQPLRAAAYERGRIDG</sequence>
<feature type="region of interest" description="Disordered" evidence="1">
    <location>
        <begin position="1"/>
        <end position="22"/>
    </location>
</feature>
<accession>A0A5E4Y8S3</accession>
<dbReference type="AlphaFoldDB" id="A0A5E4Y8S3"/>
<evidence type="ECO:0000313" key="2">
    <source>
        <dbReference type="EMBL" id="VVE45201.1"/>
    </source>
</evidence>